<name>A0A0F8ZG10_9ZZZZ</name>
<organism evidence="1">
    <name type="scientific">marine sediment metagenome</name>
    <dbReference type="NCBI Taxonomy" id="412755"/>
    <lineage>
        <taxon>unclassified sequences</taxon>
        <taxon>metagenomes</taxon>
        <taxon>ecological metagenomes</taxon>
    </lineage>
</organism>
<gene>
    <name evidence="1" type="ORF">LCGC14_3039530</name>
</gene>
<protein>
    <submittedName>
        <fullName evidence="1">Uncharacterized protein</fullName>
    </submittedName>
</protein>
<proteinExistence type="predicted"/>
<accession>A0A0F8ZG10</accession>
<dbReference type="AlphaFoldDB" id="A0A0F8ZG10"/>
<dbReference type="EMBL" id="LAZR01063735">
    <property type="protein sequence ID" value="KKK58926.1"/>
    <property type="molecule type" value="Genomic_DNA"/>
</dbReference>
<evidence type="ECO:0000313" key="1">
    <source>
        <dbReference type="EMBL" id="KKK58926.1"/>
    </source>
</evidence>
<comment type="caution">
    <text evidence="1">The sequence shown here is derived from an EMBL/GenBank/DDBJ whole genome shotgun (WGS) entry which is preliminary data.</text>
</comment>
<sequence length="61" mass="6441">MDGSADGFQDASGGAAGMVRLGHLDRDVGFNDGRHFARGRVATEGEGEDDAFHFEFSFSCG</sequence>
<reference evidence="1" key="1">
    <citation type="journal article" date="2015" name="Nature">
        <title>Complex archaea that bridge the gap between prokaryotes and eukaryotes.</title>
        <authorList>
            <person name="Spang A."/>
            <person name="Saw J.H."/>
            <person name="Jorgensen S.L."/>
            <person name="Zaremba-Niedzwiedzka K."/>
            <person name="Martijn J."/>
            <person name="Lind A.E."/>
            <person name="van Eijk R."/>
            <person name="Schleper C."/>
            <person name="Guy L."/>
            <person name="Ettema T.J."/>
        </authorList>
    </citation>
    <scope>NUCLEOTIDE SEQUENCE</scope>
</reference>